<sequence length="101" mass="11401">MTIGFLLAADGWPRARHRVNCVNRPRCSNAFRAASRGKVVGRIRRQPTIDPSQPTSSLRVLATRFFYFYDACCRLAVSAIFSSIFVAHYPFAIRLVFTAFA</sequence>
<evidence type="ECO:0000313" key="1">
    <source>
        <dbReference type="EMBL" id="APA87265.1"/>
    </source>
</evidence>
<dbReference type="AlphaFoldDB" id="A0A1I9YLT2"/>
<gene>
    <name evidence="1" type="ORF">BJG93_17150</name>
</gene>
<accession>A0A1I9YLT2</accession>
<dbReference type="STRING" id="754502.BJG93_17150"/>
<organism evidence="1">
    <name type="scientific">Paraburkholderia sprentiae WSM5005</name>
    <dbReference type="NCBI Taxonomy" id="754502"/>
    <lineage>
        <taxon>Bacteria</taxon>
        <taxon>Pseudomonadati</taxon>
        <taxon>Pseudomonadota</taxon>
        <taxon>Betaproteobacteria</taxon>
        <taxon>Burkholderiales</taxon>
        <taxon>Burkholderiaceae</taxon>
        <taxon>Paraburkholderia</taxon>
    </lineage>
</organism>
<name>A0A1I9YLT2_9BURK</name>
<reference evidence="1" key="1">
    <citation type="submission" date="2016-09" db="EMBL/GenBank/DDBJ databases">
        <title>The Complete Genome of Burkholderia sprentiae wsm5005.</title>
        <authorList>
            <person name="De Meyer S."/>
            <person name="Wang P."/>
            <person name="Terpolilli J."/>
        </authorList>
    </citation>
    <scope>NUCLEOTIDE SEQUENCE [LARGE SCALE GENOMIC DNA]</scope>
    <source>
        <strain evidence="1">WSM5005</strain>
    </source>
</reference>
<protein>
    <submittedName>
        <fullName evidence="1">Uncharacterized protein</fullName>
    </submittedName>
</protein>
<proteinExistence type="predicted"/>
<dbReference type="EMBL" id="CP017562">
    <property type="protein sequence ID" value="APA87265.1"/>
    <property type="molecule type" value="Genomic_DNA"/>
</dbReference>